<dbReference type="PROSITE" id="PS51375">
    <property type="entry name" value="PPR"/>
    <property type="match status" value="2"/>
</dbReference>
<dbReference type="Proteomes" id="UP000595140">
    <property type="component" value="Unassembled WGS sequence"/>
</dbReference>
<dbReference type="PANTHER" id="PTHR45717">
    <property type="entry name" value="OS12G0527900 PROTEIN"/>
    <property type="match status" value="1"/>
</dbReference>
<feature type="repeat" description="PPR" evidence="3">
    <location>
        <begin position="249"/>
        <end position="283"/>
    </location>
</feature>
<gene>
    <name evidence="4" type="ORF">CCAM_LOCUS42556</name>
</gene>
<evidence type="ECO:0000313" key="5">
    <source>
        <dbReference type="Proteomes" id="UP000595140"/>
    </source>
</evidence>
<evidence type="ECO:0008006" key="6">
    <source>
        <dbReference type="Google" id="ProtNLM"/>
    </source>
</evidence>
<evidence type="ECO:0000256" key="3">
    <source>
        <dbReference type="PROSITE-ProRule" id="PRU00708"/>
    </source>
</evidence>
<dbReference type="OrthoDB" id="1090297at2759"/>
<dbReference type="InterPro" id="IPR002885">
    <property type="entry name" value="PPR_rpt"/>
</dbReference>
<protein>
    <recommendedName>
        <fullName evidence="6">Pentacotripeptide-repeat region of PRORP domain-containing protein</fullName>
    </recommendedName>
</protein>
<dbReference type="PANTHER" id="PTHR45717:SF20">
    <property type="entry name" value="OS07G0598500 PROTEIN"/>
    <property type="match status" value="1"/>
</dbReference>
<evidence type="ECO:0000313" key="4">
    <source>
        <dbReference type="EMBL" id="VFR00781.1"/>
    </source>
</evidence>
<keyword evidence="5" id="KW-1185">Reference proteome</keyword>
<dbReference type="Gene3D" id="1.25.40.10">
    <property type="entry name" value="Tetratricopeptide repeat domain"/>
    <property type="match status" value="1"/>
</dbReference>
<sequence length="752" mass="86327">MGMHTISPVNPEIVITSKPDDWVTRDASGFDLNNKIIDEHHEAINEMDGELVGTNWLDKEIDVKSMLDDWVDFKEEASAGYLKRIIRRLRKDGRFSLALKVIVASSPVAIPYKARAMKKANLNDEMVANVANLEVSLASAVEETDCKGEEGAMEREDTTSTFKASLAFEEAAMEKMAELVPLWAETEEVSLCQLSDGLSELLVYEWMRNKGIYKFSCTDHAVLINLIWRVRGFSAAERHVRHLPKQARNDKTYGELLHCYVHENRTGEALLHFQKMKELGFALSLRPFNEIMRLYANSLQIEKVLGVLAEMKKSKVSPDNDSYRICISSFGMNHDVDGMERMLREMESQPHISMDWCTYAVVAQFYDREFLVDKASDALEKARVILQKKDNRRKSPNYLLESDYENVIKSLVKLGEFDEAMKLVKEWEVLGNWCSVIDIRIPYPIIEEYIKNGALGKASSIFFEWADKGKKGVDKLSRLLCREYLKADELFQAYNCFLGCDHNCGPQLIQMMFLQYLEEACGSFFPLYCGASLCSRSFRTDDGKTILELIPVDARYKLKVALLVHPEDSAAQAVNMDYENIIRSLVEWGELNEARKMAREWESFGNLSSLDDLNISKLIIEGYCRQGMFIEAEGLAEAWTREKKCWAGGIWFVLADHYQEQGKLVRGFECMRRFWDFTPWLEGSFEFEMFLFMIDYSRGMGASLGHLGRDEMDTFFYLSKQICNLTEMGDGGESASSDGEPAVTEFWRRWWN</sequence>
<proteinExistence type="inferred from homology"/>
<dbReference type="AlphaFoldDB" id="A0A484NI34"/>
<dbReference type="EMBL" id="OOIL02006718">
    <property type="protein sequence ID" value="VFR00781.1"/>
    <property type="molecule type" value="Genomic_DNA"/>
</dbReference>
<accession>A0A484NI34</accession>
<feature type="repeat" description="PPR" evidence="3">
    <location>
        <begin position="284"/>
        <end position="318"/>
    </location>
</feature>
<dbReference type="Pfam" id="PF01535">
    <property type="entry name" value="PPR"/>
    <property type="match status" value="2"/>
</dbReference>
<evidence type="ECO:0000256" key="1">
    <source>
        <dbReference type="ARBA" id="ARBA00007626"/>
    </source>
</evidence>
<dbReference type="GO" id="GO:0003729">
    <property type="term" value="F:mRNA binding"/>
    <property type="evidence" value="ECO:0007669"/>
    <property type="project" value="UniProtKB-ARBA"/>
</dbReference>
<dbReference type="GO" id="GO:0005739">
    <property type="term" value="C:mitochondrion"/>
    <property type="evidence" value="ECO:0007669"/>
    <property type="project" value="TreeGrafter"/>
</dbReference>
<dbReference type="Pfam" id="PF13812">
    <property type="entry name" value="PPR_3"/>
    <property type="match status" value="1"/>
</dbReference>
<keyword evidence="2" id="KW-0677">Repeat</keyword>
<reference evidence="4 5" key="1">
    <citation type="submission" date="2018-04" db="EMBL/GenBank/DDBJ databases">
        <authorList>
            <person name="Vogel A."/>
        </authorList>
    </citation>
    <scope>NUCLEOTIDE SEQUENCE [LARGE SCALE GENOMIC DNA]</scope>
</reference>
<dbReference type="InterPro" id="IPR011990">
    <property type="entry name" value="TPR-like_helical_dom_sf"/>
</dbReference>
<evidence type="ECO:0000256" key="2">
    <source>
        <dbReference type="ARBA" id="ARBA00022737"/>
    </source>
</evidence>
<comment type="similarity">
    <text evidence="1">Belongs to the PPR family. P subfamily.</text>
</comment>
<organism evidence="4 5">
    <name type="scientific">Cuscuta campestris</name>
    <dbReference type="NCBI Taxonomy" id="132261"/>
    <lineage>
        <taxon>Eukaryota</taxon>
        <taxon>Viridiplantae</taxon>
        <taxon>Streptophyta</taxon>
        <taxon>Embryophyta</taxon>
        <taxon>Tracheophyta</taxon>
        <taxon>Spermatophyta</taxon>
        <taxon>Magnoliopsida</taxon>
        <taxon>eudicotyledons</taxon>
        <taxon>Gunneridae</taxon>
        <taxon>Pentapetalae</taxon>
        <taxon>asterids</taxon>
        <taxon>lamiids</taxon>
        <taxon>Solanales</taxon>
        <taxon>Convolvulaceae</taxon>
        <taxon>Cuscuteae</taxon>
        <taxon>Cuscuta</taxon>
        <taxon>Cuscuta subgen. Grammica</taxon>
        <taxon>Cuscuta sect. Cleistogrammica</taxon>
    </lineage>
</organism>
<name>A0A484NI34_9ASTE</name>